<dbReference type="PANTHER" id="PTHR43214:SF43">
    <property type="entry name" value="TWO-COMPONENT RESPONSE REGULATOR"/>
    <property type="match status" value="1"/>
</dbReference>
<comment type="caution">
    <text evidence="6">The sequence shown here is derived from an EMBL/GenBank/DDBJ whole genome shotgun (WGS) entry which is preliminary data.</text>
</comment>
<gene>
    <name evidence="6" type="ORF">EGT74_27005</name>
</gene>
<dbReference type="InterPro" id="IPR058245">
    <property type="entry name" value="NreC/VraR/RcsB-like_REC"/>
</dbReference>
<dbReference type="SMART" id="SM00448">
    <property type="entry name" value="REC"/>
    <property type="match status" value="1"/>
</dbReference>
<sequence length="209" mass="23152">MINLGLIEDDNDIRNTLMEFFNDQAGFSCIVAAPSVERFMEQWPAGVQLDLVLSDIGLPGLSGIKGVPLIKKRAPRCQVMMLTVYEEPEKIFQALCAGATGYLHKQTPLLKIKEAVITLMEGGSPMSPGIARKVVAYFNPRSADNLVEKLTPRESQTLQAIEEGLTNKEVAIRLNISLETVKTHIKNIYQKLEVNNRHALITGKYKNGS</sequence>
<dbReference type="CDD" id="cd17535">
    <property type="entry name" value="REC_NarL-like"/>
    <property type="match status" value="1"/>
</dbReference>
<protein>
    <submittedName>
        <fullName evidence="6">DNA-binding response regulator</fullName>
    </submittedName>
</protein>
<dbReference type="EMBL" id="RPDH01000003">
    <property type="protein sequence ID" value="RPE06001.1"/>
    <property type="molecule type" value="Genomic_DNA"/>
</dbReference>
<dbReference type="SUPFAM" id="SSF46894">
    <property type="entry name" value="C-terminal effector domain of the bipartite response regulators"/>
    <property type="match status" value="1"/>
</dbReference>
<evidence type="ECO:0000256" key="1">
    <source>
        <dbReference type="ARBA" id="ARBA00022553"/>
    </source>
</evidence>
<organism evidence="6 7">
    <name type="scientific">Chitinophaga lutea</name>
    <dbReference type="NCBI Taxonomy" id="2488634"/>
    <lineage>
        <taxon>Bacteria</taxon>
        <taxon>Pseudomonadati</taxon>
        <taxon>Bacteroidota</taxon>
        <taxon>Chitinophagia</taxon>
        <taxon>Chitinophagales</taxon>
        <taxon>Chitinophagaceae</taxon>
        <taxon>Chitinophaga</taxon>
    </lineage>
</organism>
<dbReference type="InterPro" id="IPR016032">
    <property type="entry name" value="Sig_transdc_resp-reg_C-effctor"/>
</dbReference>
<evidence type="ECO:0000313" key="6">
    <source>
        <dbReference type="EMBL" id="RPE06001.1"/>
    </source>
</evidence>
<dbReference type="Proteomes" id="UP000278351">
    <property type="component" value="Unassembled WGS sequence"/>
</dbReference>
<dbReference type="AlphaFoldDB" id="A0A3N4PM79"/>
<name>A0A3N4PM79_9BACT</name>
<dbReference type="SMART" id="SM00421">
    <property type="entry name" value="HTH_LUXR"/>
    <property type="match status" value="1"/>
</dbReference>
<dbReference type="PROSITE" id="PS50110">
    <property type="entry name" value="RESPONSE_REGULATORY"/>
    <property type="match status" value="1"/>
</dbReference>
<dbReference type="Gene3D" id="3.40.50.2300">
    <property type="match status" value="1"/>
</dbReference>
<dbReference type="CDD" id="cd06170">
    <property type="entry name" value="LuxR_C_like"/>
    <property type="match status" value="1"/>
</dbReference>
<dbReference type="PANTHER" id="PTHR43214">
    <property type="entry name" value="TWO-COMPONENT RESPONSE REGULATOR"/>
    <property type="match status" value="1"/>
</dbReference>
<evidence type="ECO:0000259" key="4">
    <source>
        <dbReference type="PROSITE" id="PS50043"/>
    </source>
</evidence>
<dbReference type="PROSITE" id="PS00622">
    <property type="entry name" value="HTH_LUXR_1"/>
    <property type="match status" value="1"/>
</dbReference>
<evidence type="ECO:0000256" key="3">
    <source>
        <dbReference type="PROSITE-ProRule" id="PRU00169"/>
    </source>
</evidence>
<dbReference type="OrthoDB" id="9797341at2"/>
<dbReference type="InterPro" id="IPR039420">
    <property type="entry name" value="WalR-like"/>
</dbReference>
<dbReference type="GO" id="GO:0003677">
    <property type="term" value="F:DNA binding"/>
    <property type="evidence" value="ECO:0007669"/>
    <property type="project" value="UniProtKB-KW"/>
</dbReference>
<dbReference type="InterPro" id="IPR000792">
    <property type="entry name" value="Tscrpt_reg_LuxR_C"/>
</dbReference>
<dbReference type="InterPro" id="IPR001789">
    <property type="entry name" value="Sig_transdc_resp-reg_receiver"/>
</dbReference>
<dbReference type="GO" id="GO:0006355">
    <property type="term" value="P:regulation of DNA-templated transcription"/>
    <property type="evidence" value="ECO:0007669"/>
    <property type="project" value="InterPro"/>
</dbReference>
<dbReference type="PRINTS" id="PR00038">
    <property type="entry name" value="HTHLUXR"/>
</dbReference>
<keyword evidence="1 3" id="KW-0597">Phosphoprotein</keyword>
<dbReference type="InterPro" id="IPR011006">
    <property type="entry name" value="CheY-like_superfamily"/>
</dbReference>
<reference evidence="6 7" key="1">
    <citation type="submission" date="2018-11" db="EMBL/GenBank/DDBJ databases">
        <title>Chitinophaga lutea sp.nov., isolate from arsenic contaminated soil.</title>
        <authorList>
            <person name="Zong Y."/>
        </authorList>
    </citation>
    <scope>NUCLEOTIDE SEQUENCE [LARGE SCALE GENOMIC DNA]</scope>
    <source>
        <strain evidence="6 7">ZY74</strain>
    </source>
</reference>
<evidence type="ECO:0000256" key="2">
    <source>
        <dbReference type="ARBA" id="ARBA00023125"/>
    </source>
</evidence>
<evidence type="ECO:0000313" key="7">
    <source>
        <dbReference type="Proteomes" id="UP000278351"/>
    </source>
</evidence>
<feature type="domain" description="HTH luxR-type" evidence="4">
    <location>
        <begin position="143"/>
        <end position="208"/>
    </location>
</feature>
<keyword evidence="7" id="KW-1185">Reference proteome</keyword>
<keyword evidence="2 6" id="KW-0238">DNA-binding</keyword>
<dbReference type="Pfam" id="PF00072">
    <property type="entry name" value="Response_reg"/>
    <property type="match status" value="1"/>
</dbReference>
<proteinExistence type="predicted"/>
<dbReference type="SUPFAM" id="SSF52172">
    <property type="entry name" value="CheY-like"/>
    <property type="match status" value="1"/>
</dbReference>
<evidence type="ECO:0000259" key="5">
    <source>
        <dbReference type="PROSITE" id="PS50110"/>
    </source>
</evidence>
<feature type="domain" description="Response regulatory" evidence="5">
    <location>
        <begin position="3"/>
        <end position="120"/>
    </location>
</feature>
<dbReference type="GO" id="GO:0000160">
    <property type="term" value="P:phosphorelay signal transduction system"/>
    <property type="evidence" value="ECO:0007669"/>
    <property type="project" value="InterPro"/>
</dbReference>
<feature type="modified residue" description="4-aspartylphosphate" evidence="3">
    <location>
        <position position="55"/>
    </location>
</feature>
<dbReference type="Pfam" id="PF00196">
    <property type="entry name" value="GerE"/>
    <property type="match status" value="1"/>
</dbReference>
<accession>A0A3N4PM79</accession>
<dbReference type="PROSITE" id="PS50043">
    <property type="entry name" value="HTH_LUXR_2"/>
    <property type="match status" value="1"/>
</dbReference>
<dbReference type="RefSeq" id="WP_123849652.1">
    <property type="nucleotide sequence ID" value="NZ_RPDH01000003.1"/>
</dbReference>